<organism evidence="9">
    <name type="scientific">Candidatus Syntropharchaeum butanivorans</name>
    <dbReference type="NCBI Taxonomy" id="1839936"/>
    <lineage>
        <taxon>Archaea</taxon>
        <taxon>Methanobacteriati</taxon>
        <taxon>Methanobacteriota</taxon>
        <taxon>Stenosarchaea group</taxon>
        <taxon>Methanomicrobia</taxon>
        <taxon>Methanosarcinales</taxon>
        <taxon>ANME-2 cluster</taxon>
        <taxon>Candidatus Syntropharchaeum</taxon>
    </lineage>
</organism>
<dbReference type="InterPro" id="IPR054691">
    <property type="entry name" value="LeuA/HCS_post-cat"/>
</dbReference>
<comment type="function">
    <text evidence="6">Catalyzes the condensation of pyruvate and acetyl-coenzyme A to form (R)-citramalate.</text>
</comment>
<dbReference type="HAMAP" id="MF_01028">
    <property type="entry name" value="CimA"/>
    <property type="match status" value="1"/>
</dbReference>
<keyword evidence="4 6" id="KW-0808">Transferase</keyword>
<comment type="caution">
    <text evidence="9">The sequence shown here is derived from an EMBL/GenBank/DDBJ whole genome shotgun (WGS) entry which is preliminary data.</text>
</comment>
<dbReference type="Pfam" id="PF22617">
    <property type="entry name" value="HCS_D2"/>
    <property type="match status" value="1"/>
</dbReference>
<keyword evidence="2 6" id="KW-0028">Amino-acid biosynthesis</keyword>
<sequence>MVLFAEEFRLFDTTLRDGEQTPGVTLLPEAKVEIARELAHLGVDVIEAGSAATSEGERKGIKAVVEADLGCEISTFTRTLKQDVDYAIDCGVDSIHLVVPVSDLHITEKLKKDRDYVMAAAGEVTDYAQEHGLIVELSGEDASRADLDFVKALFKTVKADRICFCDTVGILTPERVTEVVHALKGIAPLHLHCHNDLGLATANSVKAIIEGASGVHVTVNGIGERAGNASLEEVVMALKKLYRVDVKVRTERLYHLSKLVSRLTKIQPAPNKPLVGDNAFTHESGIHVHGIIANSTTYEPMDPEEVGRRRRFVFGKHTGRKSIEMAVKELGIDASESELDEILHRVKELGDLGKRVTDADLQVIAETVTGVTKDPKVVLEDLAVVSGNRITPTASIKLLIDGKEVLEAGTGDGPVDAAMNALRRAIGNMTEFKLDQYHVDAITGGTDALVEVTVTLTKGDRVITARGAGTDIIMASVDAMIEGINRLYR</sequence>
<dbReference type="EMBL" id="DQZR01000081">
    <property type="protein sequence ID" value="HDM36011.1"/>
    <property type="molecule type" value="Genomic_DNA"/>
</dbReference>
<dbReference type="SUPFAM" id="SSF51569">
    <property type="entry name" value="Aldolase"/>
    <property type="match status" value="1"/>
</dbReference>
<proteinExistence type="inferred from homology"/>
<dbReference type="PROSITE" id="PS00815">
    <property type="entry name" value="AIPM_HOMOCIT_SYNTH_1"/>
    <property type="match status" value="1"/>
</dbReference>
<dbReference type="CDD" id="cd07940">
    <property type="entry name" value="DRE_TIM_IPMS"/>
    <property type="match status" value="1"/>
</dbReference>
<dbReference type="Pfam" id="PF08502">
    <property type="entry name" value="LeuA_dimer"/>
    <property type="match status" value="1"/>
</dbReference>
<keyword evidence="3 6" id="KW-0412">Isoleucine biosynthesis</keyword>
<dbReference type="PROSITE" id="PS50991">
    <property type="entry name" value="PYR_CT"/>
    <property type="match status" value="1"/>
</dbReference>
<evidence type="ECO:0000256" key="3">
    <source>
        <dbReference type="ARBA" id="ARBA00022624"/>
    </source>
</evidence>
<evidence type="ECO:0000313" key="9">
    <source>
        <dbReference type="EMBL" id="HDM36011.1"/>
    </source>
</evidence>
<dbReference type="InterPro" id="IPR024890">
    <property type="entry name" value="Citramalate_synthase_CimA"/>
</dbReference>
<dbReference type="GO" id="GO:0043714">
    <property type="term" value="F:(R)-citramalate synthase activity"/>
    <property type="evidence" value="ECO:0007669"/>
    <property type="project" value="UniProtKB-EC"/>
</dbReference>
<dbReference type="Gene3D" id="3.20.20.70">
    <property type="entry name" value="Aldolase class I"/>
    <property type="match status" value="1"/>
</dbReference>
<dbReference type="FunFam" id="3.30.160.270:FF:000003">
    <property type="entry name" value="2-isopropylmalate synthase"/>
    <property type="match status" value="1"/>
</dbReference>
<comment type="subunit">
    <text evidence="6">Homodimer.</text>
</comment>
<dbReference type="InterPro" id="IPR036230">
    <property type="entry name" value="LeuA_allosteric_dom_sf"/>
</dbReference>
<dbReference type="PANTHER" id="PTHR42880:SF2">
    <property type="entry name" value="(R)-CITRAMALATE SYNTHASE CIMA"/>
    <property type="match status" value="1"/>
</dbReference>
<dbReference type="InterPro" id="IPR013785">
    <property type="entry name" value="Aldolase_TIM"/>
</dbReference>
<dbReference type="NCBIfam" id="NF002085">
    <property type="entry name" value="PRK00915.1-2"/>
    <property type="match status" value="1"/>
</dbReference>
<dbReference type="UniPathway" id="UPA00047">
    <property type="reaction ID" value="UER00066"/>
</dbReference>
<dbReference type="InterPro" id="IPR002034">
    <property type="entry name" value="AIPM/Hcit_synth_CS"/>
</dbReference>
<dbReference type="AlphaFoldDB" id="A0A7C0X2G1"/>
<reference evidence="9" key="1">
    <citation type="journal article" date="2020" name="mSystems">
        <title>Genome- and Community-Level Interaction Insights into Carbon Utilization and Element Cycling Functions of Hydrothermarchaeota in Hydrothermal Sediment.</title>
        <authorList>
            <person name="Zhou Z."/>
            <person name="Liu Y."/>
            <person name="Xu W."/>
            <person name="Pan J."/>
            <person name="Luo Z.H."/>
            <person name="Li M."/>
        </authorList>
    </citation>
    <scope>NUCLEOTIDE SEQUENCE [LARGE SCALE GENOMIC DNA]</scope>
    <source>
        <strain evidence="9">HyVt-185</strain>
    </source>
</reference>
<gene>
    <name evidence="6" type="primary">cimA</name>
    <name evidence="9" type="ORF">ENG09_01970</name>
</gene>
<dbReference type="NCBIfam" id="TIGR02090">
    <property type="entry name" value="LEU1_arch"/>
    <property type="match status" value="1"/>
</dbReference>
<evidence type="ECO:0000259" key="8">
    <source>
        <dbReference type="PROSITE" id="PS50991"/>
    </source>
</evidence>
<keyword evidence="9" id="KW-0012">Acyltransferase</keyword>
<feature type="domain" description="Pyruvate carboxyltransferase" evidence="8">
    <location>
        <begin position="8"/>
        <end position="254"/>
    </location>
</feature>
<dbReference type="InterPro" id="IPR000891">
    <property type="entry name" value="PYR_CT"/>
</dbReference>
<dbReference type="GO" id="GO:0009098">
    <property type="term" value="P:L-leucine biosynthetic process"/>
    <property type="evidence" value="ECO:0007669"/>
    <property type="project" value="InterPro"/>
</dbReference>
<dbReference type="Gene3D" id="3.30.160.270">
    <property type="match status" value="1"/>
</dbReference>
<evidence type="ECO:0000256" key="1">
    <source>
        <dbReference type="ARBA" id="ARBA00006154"/>
    </source>
</evidence>
<dbReference type="GO" id="GO:0003852">
    <property type="term" value="F:2-isopropylmalate synthase activity"/>
    <property type="evidence" value="ECO:0007669"/>
    <property type="project" value="InterPro"/>
</dbReference>
<protein>
    <recommendedName>
        <fullName evidence="6">Putative (R)-citramalate synthase CimA</fullName>
        <ecNumber evidence="6">2.3.3.21</ecNumber>
    </recommendedName>
</protein>
<evidence type="ECO:0000256" key="6">
    <source>
        <dbReference type="HAMAP-Rule" id="MF_01028"/>
    </source>
</evidence>
<dbReference type="Pfam" id="PF00682">
    <property type="entry name" value="HMGL-like"/>
    <property type="match status" value="1"/>
</dbReference>
<keyword evidence="5 6" id="KW-0100">Branched-chain amino acid biosynthesis</keyword>
<dbReference type="PROSITE" id="PS00816">
    <property type="entry name" value="AIPM_HOMOCIT_SYNTH_2"/>
    <property type="match status" value="1"/>
</dbReference>
<dbReference type="Proteomes" id="UP000885863">
    <property type="component" value="Unassembled WGS sequence"/>
</dbReference>
<dbReference type="InterPro" id="IPR013709">
    <property type="entry name" value="2-isopropylmalate_synth_dimer"/>
</dbReference>
<accession>A0A7C0X2G1</accession>
<dbReference type="GO" id="GO:0009097">
    <property type="term" value="P:isoleucine biosynthetic process"/>
    <property type="evidence" value="ECO:0007669"/>
    <property type="project" value="UniProtKB-UniRule"/>
</dbReference>
<comment type="similarity">
    <text evidence="1 6 7">Belongs to the alpha-IPM synthase/homocitrate synthase family.</text>
</comment>
<evidence type="ECO:0000256" key="7">
    <source>
        <dbReference type="RuleBase" id="RU003523"/>
    </source>
</evidence>
<dbReference type="Gene3D" id="1.10.238.260">
    <property type="match status" value="1"/>
</dbReference>
<evidence type="ECO:0000256" key="2">
    <source>
        <dbReference type="ARBA" id="ARBA00022605"/>
    </source>
</evidence>
<comment type="pathway">
    <text evidence="6">Amino-acid biosynthesis; L-isoleucine biosynthesis; 2-oxobutanoate from pyruvate: step 1/3.</text>
</comment>
<dbReference type="InterPro" id="IPR011830">
    <property type="entry name" value="LEU1_arch"/>
</dbReference>
<dbReference type="FunFam" id="1.10.238.260:FF:000001">
    <property type="entry name" value="2-isopropylmalate synthase"/>
    <property type="match status" value="1"/>
</dbReference>
<evidence type="ECO:0000256" key="4">
    <source>
        <dbReference type="ARBA" id="ARBA00022679"/>
    </source>
</evidence>
<evidence type="ECO:0000256" key="5">
    <source>
        <dbReference type="ARBA" id="ARBA00023304"/>
    </source>
</evidence>
<dbReference type="EC" id="2.3.3.21" evidence="6"/>
<dbReference type="PANTHER" id="PTHR42880">
    <property type="entry name" value="HOMOCITRATE SYNTHASE"/>
    <property type="match status" value="1"/>
</dbReference>
<name>A0A7C0X2G1_9EURY</name>
<dbReference type="SMART" id="SM00917">
    <property type="entry name" value="LeuA_dimer"/>
    <property type="match status" value="1"/>
</dbReference>
<dbReference type="SUPFAM" id="SSF110921">
    <property type="entry name" value="2-isopropylmalate synthase LeuA, allosteric (dimerisation) domain"/>
    <property type="match status" value="1"/>
</dbReference>
<comment type="catalytic activity">
    <reaction evidence="6">
        <text>pyruvate + acetyl-CoA + H2O = (3R)-citramalate + CoA + H(+)</text>
        <dbReference type="Rhea" id="RHEA:19045"/>
        <dbReference type="ChEBI" id="CHEBI:15361"/>
        <dbReference type="ChEBI" id="CHEBI:15377"/>
        <dbReference type="ChEBI" id="CHEBI:15378"/>
        <dbReference type="ChEBI" id="CHEBI:30934"/>
        <dbReference type="ChEBI" id="CHEBI:57287"/>
        <dbReference type="ChEBI" id="CHEBI:57288"/>
        <dbReference type="EC" id="2.3.3.21"/>
    </reaction>
</comment>